<evidence type="ECO:0000313" key="8">
    <source>
        <dbReference type="Proteomes" id="UP000637720"/>
    </source>
</evidence>
<comment type="subcellular location">
    <subcellularLocation>
        <location evidence="1">Cell membrane</location>
        <topology evidence="1">Multi-pass membrane protein</topology>
    </subcellularLocation>
</comment>
<feature type="transmembrane region" description="Helical" evidence="6">
    <location>
        <begin position="289"/>
        <end position="306"/>
    </location>
</feature>
<dbReference type="PANTHER" id="PTHR30250">
    <property type="entry name" value="PST FAMILY PREDICTED COLANIC ACID TRANSPORTER"/>
    <property type="match status" value="1"/>
</dbReference>
<keyword evidence="4 6" id="KW-1133">Transmembrane helix</keyword>
<gene>
    <name evidence="7" type="ORF">GCM10007043_20800</name>
</gene>
<comment type="caution">
    <text evidence="7">The sequence shown here is derived from an EMBL/GenBank/DDBJ whole genome shotgun (WGS) entry which is preliminary data.</text>
</comment>
<feature type="transmembrane region" description="Helical" evidence="6">
    <location>
        <begin position="127"/>
        <end position="147"/>
    </location>
</feature>
<evidence type="ECO:0000256" key="5">
    <source>
        <dbReference type="ARBA" id="ARBA00023136"/>
    </source>
</evidence>
<dbReference type="RefSeq" id="WP_054669668.1">
    <property type="nucleotide sequence ID" value="NZ_BMOF01000055.1"/>
</dbReference>
<organism evidence="7 8">
    <name type="scientific">Calditerricola satsumensis</name>
    <dbReference type="NCBI Taxonomy" id="373054"/>
    <lineage>
        <taxon>Bacteria</taxon>
        <taxon>Bacillati</taxon>
        <taxon>Bacillota</taxon>
        <taxon>Bacilli</taxon>
        <taxon>Bacillales</taxon>
        <taxon>Bacillaceae</taxon>
        <taxon>Calditerricola</taxon>
    </lineage>
</organism>
<accession>A0A8J3FCK0</accession>
<sequence length="556" mass="58070">MNAVTSHKRFLQGAAILAAASLISKILGVFYRVPYKAITGDVGLYAYAQVYPIYSTLLILATAGFPLAVSKIVAEKLAVGDAAGARRVFHVAAAFLAATGTACFALLFFGASWIAELMGDARLTTPIRMVSTALLVVPVMAAIRGYFQGQQNMMPTGVSQVLEQLVRIATILVLAVWAMETGRGVYAAASGALFGSFTGALAGLAVMLVYLRKDELRISVARTTAASAPEPPGALIKTILALSLPIALGSLILPLMQLADSFTVKNVLDWAGLADVSGKWKGVYDRGQPLVQFSSFFAAALSLALVPSIAEANARGQRAVIQNRTELAVRMTVIVGWPASVGLAVIMEPVNTMLYGDPAGSFALAVLAFSTLFATVNVTAASILQGLGEVMVPVRNLFIGVAVKLGLNVVLIAALSRAGADMAIAGAALATVIGYAVAMLLNMRALRVRTGMRAARKALVVKPLVASLIMAAAVYGVYTVLHAALLGLGLPLRAASVVESLALTALGAAVYGVAVLRLGAVSRRDLELVPKTRRLVPLLVRLGMLKEGRDANHAHN</sequence>
<feature type="transmembrane region" description="Helical" evidence="6">
    <location>
        <begin position="159"/>
        <end position="179"/>
    </location>
</feature>
<name>A0A8J3FCK0_9BACI</name>
<dbReference type="PIRSF" id="PIRSF038958">
    <property type="entry name" value="PG_synth_SpoVB"/>
    <property type="match status" value="1"/>
</dbReference>
<dbReference type="CDD" id="cd13124">
    <property type="entry name" value="MATE_SpoVB_like"/>
    <property type="match status" value="1"/>
</dbReference>
<dbReference type="GO" id="GO:0005886">
    <property type="term" value="C:plasma membrane"/>
    <property type="evidence" value="ECO:0007669"/>
    <property type="project" value="UniProtKB-SubCell"/>
</dbReference>
<feature type="transmembrane region" description="Helical" evidence="6">
    <location>
        <begin position="185"/>
        <end position="211"/>
    </location>
</feature>
<evidence type="ECO:0000256" key="6">
    <source>
        <dbReference type="SAM" id="Phobius"/>
    </source>
</evidence>
<evidence type="ECO:0000256" key="4">
    <source>
        <dbReference type="ARBA" id="ARBA00022989"/>
    </source>
</evidence>
<dbReference type="InterPro" id="IPR050833">
    <property type="entry name" value="Poly_Biosynth_Transport"/>
</dbReference>
<keyword evidence="2" id="KW-1003">Cell membrane</keyword>
<dbReference type="Pfam" id="PF01943">
    <property type="entry name" value="Polysacc_synt"/>
    <property type="match status" value="1"/>
</dbReference>
<feature type="transmembrane region" description="Helical" evidence="6">
    <location>
        <begin position="232"/>
        <end position="256"/>
    </location>
</feature>
<dbReference type="AlphaFoldDB" id="A0A8J3FCK0"/>
<feature type="transmembrane region" description="Helical" evidence="6">
    <location>
        <begin position="359"/>
        <end position="384"/>
    </location>
</feature>
<keyword evidence="8" id="KW-1185">Reference proteome</keyword>
<dbReference type="InterPro" id="IPR024923">
    <property type="entry name" value="PG_synth_SpoVB"/>
</dbReference>
<protein>
    <submittedName>
        <fullName evidence="7">Sugar transporter</fullName>
    </submittedName>
</protein>
<keyword evidence="3 6" id="KW-0812">Transmembrane</keyword>
<dbReference type="Proteomes" id="UP000637720">
    <property type="component" value="Unassembled WGS sequence"/>
</dbReference>
<reference evidence="7" key="2">
    <citation type="submission" date="2020-09" db="EMBL/GenBank/DDBJ databases">
        <authorList>
            <person name="Sun Q."/>
            <person name="Ohkuma M."/>
        </authorList>
    </citation>
    <scope>NUCLEOTIDE SEQUENCE</scope>
    <source>
        <strain evidence="7">JCM 14719</strain>
    </source>
</reference>
<feature type="transmembrane region" description="Helical" evidence="6">
    <location>
        <begin position="51"/>
        <end position="70"/>
    </location>
</feature>
<keyword evidence="7" id="KW-0762">Sugar transport</keyword>
<feature type="transmembrane region" description="Helical" evidence="6">
    <location>
        <begin position="422"/>
        <end position="443"/>
    </location>
</feature>
<feature type="transmembrane region" description="Helical" evidence="6">
    <location>
        <begin position="12"/>
        <end position="31"/>
    </location>
</feature>
<dbReference type="EMBL" id="BMOF01000055">
    <property type="protein sequence ID" value="GGK06564.1"/>
    <property type="molecule type" value="Genomic_DNA"/>
</dbReference>
<proteinExistence type="predicted"/>
<evidence type="ECO:0000256" key="1">
    <source>
        <dbReference type="ARBA" id="ARBA00004651"/>
    </source>
</evidence>
<dbReference type="PANTHER" id="PTHR30250:SF29">
    <property type="entry name" value="POLYSACCHARIDE BIOSYNTHESIS PROTEIN C-TERMINAL DOMAIN-CONTAINING PROTEIN"/>
    <property type="match status" value="1"/>
</dbReference>
<evidence type="ECO:0000256" key="2">
    <source>
        <dbReference type="ARBA" id="ARBA00022475"/>
    </source>
</evidence>
<evidence type="ECO:0000313" key="7">
    <source>
        <dbReference type="EMBL" id="GGK06564.1"/>
    </source>
</evidence>
<feature type="transmembrane region" description="Helical" evidence="6">
    <location>
        <begin position="396"/>
        <end position="416"/>
    </location>
</feature>
<feature type="transmembrane region" description="Helical" evidence="6">
    <location>
        <begin position="327"/>
        <end position="347"/>
    </location>
</feature>
<keyword evidence="7" id="KW-0813">Transport</keyword>
<evidence type="ECO:0000256" key="3">
    <source>
        <dbReference type="ARBA" id="ARBA00022692"/>
    </source>
</evidence>
<reference evidence="7" key="1">
    <citation type="journal article" date="2014" name="Int. J. Syst. Evol. Microbiol.">
        <title>Complete genome sequence of Corynebacterium casei LMG S-19264T (=DSM 44701T), isolated from a smear-ripened cheese.</title>
        <authorList>
            <consortium name="US DOE Joint Genome Institute (JGI-PGF)"/>
            <person name="Walter F."/>
            <person name="Albersmeier A."/>
            <person name="Kalinowski J."/>
            <person name="Ruckert C."/>
        </authorList>
    </citation>
    <scope>NUCLEOTIDE SEQUENCE</scope>
    <source>
        <strain evidence="7">JCM 14719</strain>
    </source>
</reference>
<feature type="transmembrane region" description="Helical" evidence="6">
    <location>
        <begin position="494"/>
        <end position="516"/>
    </location>
</feature>
<keyword evidence="5 6" id="KW-0472">Membrane</keyword>
<feature type="transmembrane region" description="Helical" evidence="6">
    <location>
        <begin position="91"/>
        <end position="115"/>
    </location>
</feature>
<feature type="transmembrane region" description="Helical" evidence="6">
    <location>
        <begin position="464"/>
        <end position="488"/>
    </location>
</feature>
<dbReference type="InterPro" id="IPR002797">
    <property type="entry name" value="Polysacc_synth"/>
</dbReference>